<comment type="subcellular location">
    <subcellularLocation>
        <location evidence="1">Endoplasmic reticulum</location>
    </subcellularLocation>
</comment>
<feature type="transmembrane region" description="Helical" evidence="5">
    <location>
        <begin position="6"/>
        <end position="27"/>
    </location>
</feature>
<sequence>MNRNDMLYKVCALVGAGTLVSVGLGILSTIRYQLHRSNLQRYHHGKEPWVLITGATGDGIGLAFVHQFAQSGFNVILHGRNEAKLNKVLTQMQQNYSDRIFKILVLDAATPPGPEFDRAVLDAVENLRLTVLVHNVAGSGASQPVMTFYEELPSQEVEGWINVNVRFVSHLTHLLLPILLQNQPGLMIFMSSAAADFTSPGLALYTSSKAFVEALARVLAMEMKVGGHDVEVKTISTGMVATAGSGRNEKDISFTVPNTTNFVKSTLNTIGYGDVKVIPYLGHRLQFGFLRSLPYWVKEKMLLYYTQMAKDQMNKRT</sequence>
<keyword evidence="7" id="KW-1185">Reference proteome</keyword>
<dbReference type="Pfam" id="PF00106">
    <property type="entry name" value="adh_short"/>
    <property type="match status" value="1"/>
</dbReference>
<protein>
    <submittedName>
        <fullName evidence="6">Uncharacterized protein</fullName>
    </submittedName>
</protein>
<evidence type="ECO:0000256" key="3">
    <source>
        <dbReference type="ARBA" id="ARBA00022857"/>
    </source>
</evidence>
<evidence type="ECO:0000256" key="4">
    <source>
        <dbReference type="ARBA" id="ARBA00023002"/>
    </source>
</evidence>
<keyword evidence="5" id="KW-0812">Transmembrane</keyword>
<evidence type="ECO:0000256" key="2">
    <source>
        <dbReference type="ARBA" id="ARBA00006484"/>
    </source>
</evidence>
<evidence type="ECO:0000256" key="5">
    <source>
        <dbReference type="SAM" id="Phobius"/>
    </source>
</evidence>
<evidence type="ECO:0000313" key="6">
    <source>
        <dbReference type="EMBL" id="KAJ9640813.1"/>
    </source>
</evidence>
<dbReference type="InterPro" id="IPR020904">
    <property type="entry name" value="Sc_DH/Rdtase_CS"/>
</dbReference>
<evidence type="ECO:0000313" key="7">
    <source>
        <dbReference type="Proteomes" id="UP001172681"/>
    </source>
</evidence>
<dbReference type="Gene3D" id="3.40.50.720">
    <property type="entry name" value="NAD(P)-binding Rossmann-like Domain"/>
    <property type="match status" value="1"/>
</dbReference>
<dbReference type="PRINTS" id="PR00081">
    <property type="entry name" value="GDHRDH"/>
</dbReference>
<keyword evidence="4" id="KW-0560">Oxidoreductase</keyword>
<dbReference type="InterPro" id="IPR036291">
    <property type="entry name" value="NAD(P)-bd_dom_sf"/>
</dbReference>
<dbReference type="GO" id="GO:0016491">
    <property type="term" value="F:oxidoreductase activity"/>
    <property type="evidence" value="ECO:0007669"/>
    <property type="project" value="UniProtKB-KW"/>
</dbReference>
<keyword evidence="3" id="KW-0521">NADP</keyword>
<dbReference type="PIRSF" id="PIRSF000126">
    <property type="entry name" value="11-beta-HSD1"/>
    <property type="match status" value="1"/>
</dbReference>
<name>A0AA38YA70_9EURO</name>
<dbReference type="InterPro" id="IPR051019">
    <property type="entry name" value="VLCFA-Steroid_DH"/>
</dbReference>
<comment type="caution">
    <text evidence="6">The sequence shown here is derived from an EMBL/GenBank/DDBJ whole genome shotgun (WGS) entry which is preliminary data.</text>
</comment>
<dbReference type="PANTHER" id="PTHR43899:SF13">
    <property type="entry name" value="RH59310P"/>
    <property type="match status" value="1"/>
</dbReference>
<dbReference type="GO" id="GO:0005783">
    <property type="term" value="C:endoplasmic reticulum"/>
    <property type="evidence" value="ECO:0007669"/>
    <property type="project" value="UniProtKB-SubCell"/>
</dbReference>
<comment type="similarity">
    <text evidence="2">Belongs to the short-chain dehydrogenases/reductases (SDR) family.</text>
</comment>
<reference evidence="6" key="1">
    <citation type="submission" date="2022-10" db="EMBL/GenBank/DDBJ databases">
        <title>Culturing micro-colonial fungi from biological soil crusts in the Mojave desert and describing Neophaeococcomyces mojavensis, and introducing the new genera and species Taxawa tesnikishii.</title>
        <authorList>
            <person name="Kurbessoian T."/>
            <person name="Stajich J.E."/>
        </authorList>
    </citation>
    <scope>NUCLEOTIDE SEQUENCE</scope>
    <source>
        <strain evidence="6">TK_35</strain>
    </source>
</reference>
<evidence type="ECO:0000256" key="1">
    <source>
        <dbReference type="ARBA" id="ARBA00004240"/>
    </source>
</evidence>
<keyword evidence="5" id="KW-1133">Transmembrane helix</keyword>
<proteinExistence type="inferred from homology"/>
<gene>
    <name evidence="6" type="ORF">H2204_003102</name>
</gene>
<dbReference type="InterPro" id="IPR002347">
    <property type="entry name" value="SDR_fam"/>
</dbReference>
<dbReference type="EMBL" id="JAPDRN010000013">
    <property type="protein sequence ID" value="KAJ9640813.1"/>
    <property type="molecule type" value="Genomic_DNA"/>
</dbReference>
<dbReference type="AlphaFoldDB" id="A0AA38YA70"/>
<dbReference type="PROSITE" id="PS00061">
    <property type="entry name" value="ADH_SHORT"/>
    <property type="match status" value="1"/>
</dbReference>
<keyword evidence="5" id="KW-0472">Membrane</keyword>
<accession>A0AA38YA70</accession>
<organism evidence="6 7">
    <name type="scientific">Knufia peltigerae</name>
    <dbReference type="NCBI Taxonomy" id="1002370"/>
    <lineage>
        <taxon>Eukaryota</taxon>
        <taxon>Fungi</taxon>
        <taxon>Dikarya</taxon>
        <taxon>Ascomycota</taxon>
        <taxon>Pezizomycotina</taxon>
        <taxon>Eurotiomycetes</taxon>
        <taxon>Chaetothyriomycetidae</taxon>
        <taxon>Chaetothyriales</taxon>
        <taxon>Trichomeriaceae</taxon>
        <taxon>Knufia</taxon>
    </lineage>
</organism>
<dbReference type="PANTHER" id="PTHR43899">
    <property type="entry name" value="RH59310P"/>
    <property type="match status" value="1"/>
</dbReference>
<dbReference type="Proteomes" id="UP001172681">
    <property type="component" value="Unassembled WGS sequence"/>
</dbReference>
<dbReference type="SUPFAM" id="SSF51735">
    <property type="entry name" value="NAD(P)-binding Rossmann-fold domains"/>
    <property type="match status" value="1"/>
</dbReference>